<reference evidence="7" key="1">
    <citation type="submission" date="2020-10" db="EMBL/GenBank/DDBJ databases">
        <authorList>
            <person name="Gilroy R."/>
        </authorList>
    </citation>
    <scope>NUCLEOTIDE SEQUENCE</scope>
    <source>
        <strain evidence="7">ChiGjej1B1-24693</strain>
    </source>
</reference>
<feature type="transmembrane region" description="Helical" evidence="5">
    <location>
        <begin position="21"/>
        <end position="42"/>
    </location>
</feature>
<comment type="subcellular location">
    <subcellularLocation>
        <location evidence="1">Cell membrane</location>
        <topology evidence="1">Multi-pass membrane protein</topology>
    </subcellularLocation>
</comment>
<feature type="transmembrane region" description="Helical" evidence="5">
    <location>
        <begin position="344"/>
        <end position="366"/>
    </location>
</feature>
<name>A0A9D1GW97_9ACTN</name>
<feature type="transmembrane region" description="Helical" evidence="5">
    <location>
        <begin position="378"/>
        <end position="396"/>
    </location>
</feature>
<dbReference type="InterPro" id="IPR011701">
    <property type="entry name" value="MFS"/>
</dbReference>
<feature type="domain" description="Major facilitator superfamily (MFS) profile" evidence="6">
    <location>
        <begin position="224"/>
        <end position="409"/>
    </location>
</feature>
<keyword evidence="4 5" id="KW-0472">Membrane</keyword>
<dbReference type="PANTHER" id="PTHR23514">
    <property type="entry name" value="BYPASS OF STOP CODON PROTEIN 6"/>
    <property type="match status" value="1"/>
</dbReference>
<feature type="transmembrane region" description="Helical" evidence="5">
    <location>
        <begin position="258"/>
        <end position="279"/>
    </location>
</feature>
<evidence type="ECO:0000256" key="5">
    <source>
        <dbReference type="SAM" id="Phobius"/>
    </source>
</evidence>
<dbReference type="Proteomes" id="UP000886842">
    <property type="component" value="Unassembled WGS sequence"/>
</dbReference>
<evidence type="ECO:0000256" key="4">
    <source>
        <dbReference type="ARBA" id="ARBA00023136"/>
    </source>
</evidence>
<accession>A0A9D1GW97</accession>
<feature type="transmembrane region" description="Helical" evidence="5">
    <location>
        <begin position="217"/>
        <end position="238"/>
    </location>
</feature>
<dbReference type="InterPro" id="IPR051788">
    <property type="entry name" value="MFS_Transporter"/>
</dbReference>
<feature type="transmembrane region" description="Helical" evidence="5">
    <location>
        <begin position="150"/>
        <end position="171"/>
    </location>
</feature>
<evidence type="ECO:0000256" key="2">
    <source>
        <dbReference type="ARBA" id="ARBA00022692"/>
    </source>
</evidence>
<feature type="transmembrane region" description="Helical" evidence="5">
    <location>
        <begin position="108"/>
        <end position="129"/>
    </location>
</feature>
<dbReference type="Gene3D" id="1.20.1250.20">
    <property type="entry name" value="MFS general substrate transporter like domains"/>
    <property type="match status" value="1"/>
</dbReference>
<feature type="transmembrane region" description="Helical" evidence="5">
    <location>
        <begin position="314"/>
        <end position="332"/>
    </location>
</feature>
<dbReference type="SUPFAM" id="SSF103473">
    <property type="entry name" value="MFS general substrate transporter"/>
    <property type="match status" value="1"/>
</dbReference>
<dbReference type="Pfam" id="PF07690">
    <property type="entry name" value="MFS_1"/>
    <property type="match status" value="1"/>
</dbReference>
<gene>
    <name evidence="7" type="ORF">IAA98_05220</name>
</gene>
<dbReference type="InterPro" id="IPR036259">
    <property type="entry name" value="MFS_trans_sf"/>
</dbReference>
<dbReference type="InterPro" id="IPR020846">
    <property type="entry name" value="MFS_dom"/>
</dbReference>
<keyword evidence="3 5" id="KW-1133">Transmembrane helix</keyword>
<evidence type="ECO:0000313" key="7">
    <source>
        <dbReference type="EMBL" id="HIT74966.1"/>
    </source>
</evidence>
<feature type="transmembrane region" description="Helical" evidence="5">
    <location>
        <begin position="85"/>
        <end position="102"/>
    </location>
</feature>
<proteinExistence type="predicted"/>
<evidence type="ECO:0000313" key="8">
    <source>
        <dbReference type="Proteomes" id="UP000886842"/>
    </source>
</evidence>
<dbReference type="PROSITE" id="PS50850">
    <property type="entry name" value="MFS"/>
    <property type="match status" value="1"/>
</dbReference>
<keyword evidence="2 5" id="KW-0812">Transmembrane</keyword>
<dbReference type="GO" id="GO:0022857">
    <property type="term" value="F:transmembrane transporter activity"/>
    <property type="evidence" value="ECO:0007669"/>
    <property type="project" value="InterPro"/>
</dbReference>
<organism evidence="7 8">
    <name type="scientific">Candidatus Avipropionibacterium avicola</name>
    <dbReference type="NCBI Taxonomy" id="2840701"/>
    <lineage>
        <taxon>Bacteria</taxon>
        <taxon>Bacillati</taxon>
        <taxon>Actinomycetota</taxon>
        <taxon>Actinomycetes</taxon>
        <taxon>Propionibacteriales</taxon>
        <taxon>Propionibacteriaceae</taxon>
        <taxon>Propionibacteriaceae incertae sedis</taxon>
        <taxon>Candidatus Avipropionibacterium</taxon>
    </lineage>
</organism>
<evidence type="ECO:0000256" key="1">
    <source>
        <dbReference type="ARBA" id="ARBA00004651"/>
    </source>
</evidence>
<dbReference type="AlphaFoldDB" id="A0A9D1GW97"/>
<dbReference type="GO" id="GO:0005886">
    <property type="term" value="C:plasma membrane"/>
    <property type="evidence" value="ECO:0007669"/>
    <property type="project" value="UniProtKB-SubCell"/>
</dbReference>
<dbReference type="PANTHER" id="PTHR23514:SF13">
    <property type="entry name" value="INNER MEMBRANE PROTEIN YBJJ"/>
    <property type="match status" value="1"/>
</dbReference>
<feature type="transmembrane region" description="Helical" evidence="5">
    <location>
        <begin position="177"/>
        <end position="196"/>
    </location>
</feature>
<dbReference type="CDD" id="cd17393">
    <property type="entry name" value="MFS_MosC_like"/>
    <property type="match status" value="1"/>
</dbReference>
<protein>
    <submittedName>
        <fullName evidence="7">MFS transporter</fullName>
    </submittedName>
</protein>
<feature type="transmembrane region" description="Helical" evidence="5">
    <location>
        <begin position="291"/>
        <end position="308"/>
    </location>
</feature>
<comment type="caution">
    <text evidence="7">The sequence shown here is derived from an EMBL/GenBank/DDBJ whole genome shotgun (WGS) entry which is preliminary data.</text>
</comment>
<feature type="transmembrane region" description="Helical" evidence="5">
    <location>
        <begin position="54"/>
        <end position="78"/>
    </location>
</feature>
<dbReference type="EMBL" id="DVLP01000156">
    <property type="protein sequence ID" value="HIT74966.1"/>
    <property type="molecule type" value="Genomic_DNA"/>
</dbReference>
<evidence type="ECO:0000256" key="3">
    <source>
        <dbReference type="ARBA" id="ARBA00022989"/>
    </source>
</evidence>
<evidence type="ECO:0000259" key="6">
    <source>
        <dbReference type="PROSITE" id="PS50850"/>
    </source>
</evidence>
<sequence length="409" mass="42134">MARRTTAGPAARNPAAERASVATYAAFIASGFSFATWASRIPQVQSALELSPQVLGLVLLSLAAGSILALPLAGVIVARIGSSRTVQVMAVVNGLALLWIGIGHTLGIPALVVGLFCFGFAQGAWDVAMNVQGAAVERRLGRSIMARYHAGFSVGTVAAALLSAALVVAGVPVALQLPLVGLLVAVGTPFAVRAFLADTDPADADPSVDQAPRRHPLAAWTEPRTLLIGLFVLAFAFTEGTANDWVAVALIRDLQASEAIGTLGFAVFLSAMTLSRWVGPRLQDRYGRVPMIRAVTVLALIGVVVFVTTTSVPLAVAATALWGLGAGLGFPMGMSAAADEPRHAAGRVSVVASVGYTAFLAGPPLIGFLGEHWGVQKGLVVVPVLLLIALLIAGCVRPPQVVTTELPPD</sequence>
<reference evidence="7" key="2">
    <citation type="journal article" date="2021" name="PeerJ">
        <title>Extensive microbial diversity within the chicken gut microbiome revealed by metagenomics and culture.</title>
        <authorList>
            <person name="Gilroy R."/>
            <person name="Ravi A."/>
            <person name="Getino M."/>
            <person name="Pursley I."/>
            <person name="Horton D.L."/>
            <person name="Alikhan N.F."/>
            <person name="Baker D."/>
            <person name="Gharbi K."/>
            <person name="Hall N."/>
            <person name="Watson M."/>
            <person name="Adriaenssens E.M."/>
            <person name="Foster-Nyarko E."/>
            <person name="Jarju S."/>
            <person name="Secka A."/>
            <person name="Antonio M."/>
            <person name="Oren A."/>
            <person name="Chaudhuri R.R."/>
            <person name="La Ragione R."/>
            <person name="Hildebrand F."/>
            <person name="Pallen M.J."/>
        </authorList>
    </citation>
    <scope>NUCLEOTIDE SEQUENCE</scope>
    <source>
        <strain evidence="7">ChiGjej1B1-24693</strain>
    </source>
</reference>